<organism evidence="2">
    <name type="scientific">uncultured Solirubrobacteraceae bacterium</name>
    <dbReference type="NCBI Taxonomy" id="1162706"/>
    <lineage>
        <taxon>Bacteria</taxon>
        <taxon>Bacillati</taxon>
        <taxon>Actinomycetota</taxon>
        <taxon>Thermoleophilia</taxon>
        <taxon>Solirubrobacterales</taxon>
        <taxon>Solirubrobacteraceae</taxon>
        <taxon>environmental samples</taxon>
    </lineage>
</organism>
<dbReference type="EMBL" id="CADCVO010000528">
    <property type="protein sequence ID" value="CAA9520070.1"/>
    <property type="molecule type" value="Genomic_DNA"/>
</dbReference>
<protein>
    <recommendedName>
        <fullName evidence="1">Transcription regulator PadR N-terminal domain-containing protein</fullName>
    </recommendedName>
</protein>
<accession>A0A6J4TDN7</accession>
<dbReference type="Pfam" id="PF03551">
    <property type="entry name" value="PadR"/>
    <property type="match status" value="1"/>
</dbReference>
<dbReference type="PANTHER" id="PTHR43252">
    <property type="entry name" value="TRANSCRIPTIONAL REGULATOR YQJI"/>
    <property type="match status" value="1"/>
</dbReference>
<evidence type="ECO:0000259" key="1">
    <source>
        <dbReference type="Pfam" id="PF03551"/>
    </source>
</evidence>
<dbReference type="AlphaFoldDB" id="A0A6J4TDN7"/>
<sequence length="199" mass="22487">MERDFLPTTTYAVLGLLGFGQELSGYEVRQWALRSLRFFFWTPAQSHVYRELRRLEELGLAASRDVPQEGRPDKRVFAITEEGRRELSRWIDEAPLAPPVLKYDSALRLFFGQHARPGRLEEIIDEHRAAVQQTLDELDAVRAVLAAGGPPEDTSEEAGRWALADAVAVWGQKLWRSDLAALGRLRREVAAARARRPAG</sequence>
<name>A0A6J4TDN7_9ACTN</name>
<evidence type="ECO:0000313" key="2">
    <source>
        <dbReference type="EMBL" id="CAA9520070.1"/>
    </source>
</evidence>
<dbReference type="PANTHER" id="PTHR43252:SF6">
    <property type="entry name" value="NEGATIVE TRANSCRIPTION REGULATOR PADR"/>
    <property type="match status" value="1"/>
</dbReference>
<proteinExistence type="predicted"/>
<gene>
    <name evidence="2" type="ORF">AVDCRST_MAG13-3317</name>
</gene>
<reference evidence="2" key="1">
    <citation type="submission" date="2020-02" db="EMBL/GenBank/DDBJ databases">
        <authorList>
            <person name="Meier V. D."/>
        </authorList>
    </citation>
    <scope>NUCLEOTIDE SEQUENCE</scope>
    <source>
        <strain evidence="2">AVDCRST_MAG13</strain>
    </source>
</reference>
<dbReference type="InterPro" id="IPR036388">
    <property type="entry name" value="WH-like_DNA-bd_sf"/>
</dbReference>
<dbReference type="InterPro" id="IPR036390">
    <property type="entry name" value="WH_DNA-bd_sf"/>
</dbReference>
<dbReference type="SUPFAM" id="SSF46785">
    <property type="entry name" value="Winged helix' DNA-binding domain"/>
    <property type="match status" value="1"/>
</dbReference>
<dbReference type="InterPro" id="IPR005149">
    <property type="entry name" value="Tscrpt_reg_PadR_N"/>
</dbReference>
<feature type="domain" description="Transcription regulator PadR N-terminal" evidence="1">
    <location>
        <begin position="13"/>
        <end position="88"/>
    </location>
</feature>
<dbReference type="Gene3D" id="1.10.10.10">
    <property type="entry name" value="Winged helix-like DNA-binding domain superfamily/Winged helix DNA-binding domain"/>
    <property type="match status" value="1"/>
</dbReference>